<gene>
    <name evidence="2" type="ORF">DdX_10083</name>
</gene>
<evidence type="ECO:0000313" key="2">
    <source>
        <dbReference type="EMBL" id="KAI1711621.1"/>
    </source>
</evidence>
<evidence type="ECO:0000313" key="3">
    <source>
        <dbReference type="Proteomes" id="UP001201812"/>
    </source>
</evidence>
<proteinExistence type="predicted"/>
<evidence type="ECO:0000256" key="1">
    <source>
        <dbReference type="SAM" id="SignalP"/>
    </source>
</evidence>
<protein>
    <submittedName>
        <fullName evidence="2">Uncharacterized protein</fullName>
    </submittedName>
</protein>
<reference evidence="2" key="1">
    <citation type="submission" date="2022-01" db="EMBL/GenBank/DDBJ databases">
        <title>Genome Sequence Resource for Two Populations of Ditylenchus destructor, the Migratory Endoparasitic Phytonematode.</title>
        <authorList>
            <person name="Zhang H."/>
            <person name="Lin R."/>
            <person name="Xie B."/>
        </authorList>
    </citation>
    <scope>NUCLEOTIDE SEQUENCE</scope>
    <source>
        <strain evidence="2">BazhouSP</strain>
    </source>
</reference>
<accession>A0AAD4N4V1</accession>
<dbReference type="EMBL" id="JAKKPZ010000021">
    <property type="protein sequence ID" value="KAI1711621.1"/>
    <property type="molecule type" value="Genomic_DNA"/>
</dbReference>
<feature type="signal peptide" evidence="1">
    <location>
        <begin position="1"/>
        <end position="22"/>
    </location>
</feature>
<feature type="chain" id="PRO_5042166620" evidence="1">
    <location>
        <begin position="23"/>
        <end position="343"/>
    </location>
</feature>
<dbReference type="Proteomes" id="UP001201812">
    <property type="component" value="Unassembled WGS sequence"/>
</dbReference>
<keyword evidence="3" id="KW-1185">Reference proteome</keyword>
<organism evidence="2 3">
    <name type="scientific">Ditylenchus destructor</name>
    <dbReference type="NCBI Taxonomy" id="166010"/>
    <lineage>
        <taxon>Eukaryota</taxon>
        <taxon>Metazoa</taxon>
        <taxon>Ecdysozoa</taxon>
        <taxon>Nematoda</taxon>
        <taxon>Chromadorea</taxon>
        <taxon>Rhabditida</taxon>
        <taxon>Tylenchina</taxon>
        <taxon>Tylenchomorpha</taxon>
        <taxon>Sphaerularioidea</taxon>
        <taxon>Anguinidae</taxon>
        <taxon>Anguininae</taxon>
        <taxon>Ditylenchus</taxon>
    </lineage>
</organism>
<comment type="caution">
    <text evidence="2">The sequence shown here is derived from an EMBL/GenBank/DDBJ whole genome shotgun (WGS) entry which is preliminary data.</text>
</comment>
<name>A0AAD4N4V1_9BILA</name>
<keyword evidence="1" id="KW-0732">Signal</keyword>
<sequence length="343" mass="39453">MTASSFISIFVLAIAGYAIATADPPRSKSFPSDLKDLTDYSKVREQTELTSAILEMANEFGKVENYKSSEYIWDKVQSNKRDSTRAKVESAFFDAMKHYVDEKLPEQLKKDIFGDNAPSSFKIRTLATEAQQSDKTPKSHLSNALSAMKKSIKSGDKPQVPAVKENPEKILKILKIRKSARKLSFFFMEQLNLFAVLESYKIIDELVGWMTARCNIYKSFKDNPTWNTSGTEYKGQPLKAEEIVALVFINHVVYAVSEIGPRQQEYVFYMQNGRRFGSFKEEEFPQMHIISRELFDKEKDEFGTDLYSSKRFVENLFSEHTKDKRWEDSRGEVSKIETYLSSV</sequence>
<dbReference type="AlphaFoldDB" id="A0AAD4N4V1"/>